<gene>
    <name evidence="2" type="ORF">INT45_012210</name>
</gene>
<dbReference type="EMBL" id="JAEPRB010000154">
    <property type="protein sequence ID" value="KAG2220034.1"/>
    <property type="molecule type" value="Genomic_DNA"/>
</dbReference>
<sequence length="164" mass="19024">MSDFPEGYFYIRSRQNGKVIDVDGGYTKNDTKVLIWTPKHNDDRDNQLWYYQDGFIINKNSNRVLDVRGGVIKDNAIMIQYDRKLVVDAQNQRWGYKSRDGVIYLLSDPTMVLDIRGGLADDGSKVILYHRKLAIEDNLNQQWDLVAAGDVRAEREVLFESEDF</sequence>
<proteinExistence type="predicted"/>
<evidence type="ECO:0000259" key="1">
    <source>
        <dbReference type="SMART" id="SM00458"/>
    </source>
</evidence>
<protein>
    <recommendedName>
        <fullName evidence="1">Ricin B lectin domain-containing protein</fullName>
    </recommendedName>
</protein>
<dbReference type="Gene3D" id="2.80.10.50">
    <property type="match status" value="1"/>
</dbReference>
<comment type="caution">
    <text evidence="2">The sequence shown here is derived from an EMBL/GenBank/DDBJ whole genome shotgun (WGS) entry which is preliminary data.</text>
</comment>
<feature type="domain" description="Ricin B lectin" evidence="1">
    <location>
        <begin position="6"/>
        <end position="146"/>
    </location>
</feature>
<dbReference type="CDD" id="cd23454">
    <property type="entry name" value="beta-trefoil_Ricin_GllA-1"/>
    <property type="match status" value="1"/>
</dbReference>
<dbReference type="InterPro" id="IPR050252">
    <property type="entry name" value="Beta/Gamma-Crystallin"/>
</dbReference>
<dbReference type="AlphaFoldDB" id="A0A8H7RY99"/>
<organism evidence="2 3">
    <name type="scientific">Circinella minor</name>
    <dbReference type="NCBI Taxonomy" id="1195481"/>
    <lineage>
        <taxon>Eukaryota</taxon>
        <taxon>Fungi</taxon>
        <taxon>Fungi incertae sedis</taxon>
        <taxon>Mucoromycota</taxon>
        <taxon>Mucoromycotina</taxon>
        <taxon>Mucoromycetes</taxon>
        <taxon>Mucorales</taxon>
        <taxon>Lichtheimiaceae</taxon>
        <taxon>Circinella</taxon>
    </lineage>
</organism>
<dbReference type="Pfam" id="PF00652">
    <property type="entry name" value="Ricin_B_lectin"/>
    <property type="match status" value="1"/>
</dbReference>
<keyword evidence="3" id="KW-1185">Reference proteome</keyword>
<name>A0A8H7RY99_9FUNG</name>
<evidence type="ECO:0000313" key="3">
    <source>
        <dbReference type="Proteomes" id="UP000646827"/>
    </source>
</evidence>
<dbReference type="PANTHER" id="PTHR11818:SF42">
    <property type="entry name" value="VOLTAGE-GATED HYDROGEN CHANNEL 1"/>
    <property type="match status" value="1"/>
</dbReference>
<reference evidence="2 3" key="1">
    <citation type="submission" date="2020-12" db="EMBL/GenBank/DDBJ databases">
        <title>Metabolic potential, ecology and presence of endohyphal bacteria is reflected in genomic diversity of Mucoromycotina.</title>
        <authorList>
            <person name="Muszewska A."/>
            <person name="Okrasinska A."/>
            <person name="Steczkiewicz K."/>
            <person name="Drgas O."/>
            <person name="Orlowska M."/>
            <person name="Perlinska-Lenart U."/>
            <person name="Aleksandrzak-Piekarczyk T."/>
            <person name="Szatraj K."/>
            <person name="Zielenkiewicz U."/>
            <person name="Pilsyk S."/>
            <person name="Malc E."/>
            <person name="Mieczkowski P."/>
            <person name="Kruszewska J.S."/>
            <person name="Biernat P."/>
            <person name="Pawlowska J."/>
        </authorList>
    </citation>
    <scope>NUCLEOTIDE SEQUENCE [LARGE SCALE GENOMIC DNA]</scope>
    <source>
        <strain evidence="2 3">CBS 142.35</strain>
    </source>
</reference>
<dbReference type="PANTHER" id="PTHR11818">
    <property type="entry name" value="BETA/GAMMA CRYSTALLIN"/>
    <property type="match status" value="1"/>
</dbReference>
<dbReference type="InterPro" id="IPR000772">
    <property type="entry name" value="Ricin_B_lectin"/>
</dbReference>
<dbReference type="PROSITE" id="PS50231">
    <property type="entry name" value="RICIN_B_LECTIN"/>
    <property type="match status" value="1"/>
</dbReference>
<dbReference type="Proteomes" id="UP000646827">
    <property type="component" value="Unassembled WGS sequence"/>
</dbReference>
<dbReference type="SUPFAM" id="SSF50370">
    <property type="entry name" value="Ricin B-like lectins"/>
    <property type="match status" value="1"/>
</dbReference>
<dbReference type="OrthoDB" id="9895617at2759"/>
<dbReference type="InterPro" id="IPR035992">
    <property type="entry name" value="Ricin_B-like_lectins"/>
</dbReference>
<evidence type="ECO:0000313" key="2">
    <source>
        <dbReference type="EMBL" id="KAG2220034.1"/>
    </source>
</evidence>
<dbReference type="SMART" id="SM00458">
    <property type="entry name" value="RICIN"/>
    <property type="match status" value="1"/>
</dbReference>
<accession>A0A8H7RY99</accession>